<accession>A0A7X9IL80</accession>
<feature type="non-terminal residue" evidence="1">
    <location>
        <position position="1"/>
    </location>
</feature>
<evidence type="ECO:0000313" key="1">
    <source>
        <dbReference type="EMBL" id="NMC62730.1"/>
    </source>
</evidence>
<dbReference type="EMBL" id="JAAZON010000265">
    <property type="protein sequence ID" value="NMC62730.1"/>
    <property type="molecule type" value="Genomic_DNA"/>
</dbReference>
<reference evidence="1 2" key="1">
    <citation type="journal article" date="2020" name="Biotechnol. Biofuels">
        <title>New insights from the biogas microbiome by comprehensive genome-resolved metagenomics of nearly 1600 species originating from multiple anaerobic digesters.</title>
        <authorList>
            <person name="Campanaro S."/>
            <person name="Treu L."/>
            <person name="Rodriguez-R L.M."/>
            <person name="Kovalovszki A."/>
            <person name="Ziels R.M."/>
            <person name="Maus I."/>
            <person name="Zhu X."/>
            <person name="Kougias P.G."/>
            <person name="Basile A."/>
            <person name="Luo G."/>
            <person name="Schluter A."/>
            <person name="Konstantinidis K.T."/>
            <person name="Angelidaki I."/>
        </authorList>
    </citation>
    <scope>NUCLEOTIDE SEQUENCE [LARGE SCALE GENOMIC DNA]</scope>
    <source>
        <strain evidence="1">AS27yjCOA_65</strain>
    </source>
</reference>
<sequence>ATAQRDFQRIKVALHSLPPETRFRNVIFILNHDSSEALPTSAFKIRLEDGVRINFAIQIKFPGFFDLTALEVKHDKGKHMFRLLEINDKGMEQIIRQRA</sequence>
<organism evidence="1 2">
    <name type="scientific">SAR324 cluster bacterium</name>
    <dbReference type="NCBI Taxonomy" id="2024889"/>
    <lineage>
        <taxon>Bacteria</taxon>
        <taxon>Deltaproteobacteria</taxon>
        <taxon>SAR324 cluster</taxon>
    </lineage>
</organism>
<gene>
    <name evidence="1" type="ORF">GYA55_06120</name>
</gene>
<name>A0A7X9IL80_9DELT</name>
<dbReference type="AlphaFoldDB" id="A0A7X9IL80"/>
<proteinExistence type="predicted"/>
<protein>
    <submittedName>
        <fullName evidence="1">Uncharacterized protein</fullName>
    </submittedName>
</protein>
<comment type="caution">
    <text evidence="1">The sequence shown here is derived from an EMBL/GenBank/DDBJ whole genome shotgun (WGS) entry which is preliminary data.</text>
</comment>
<evidence type="ECO:0000313" key="2">
    <source>
        <dbReference type="Proteomes" id="UP000524246"/>
    </source>
</evidence>
<dbReference type="Proteomes" id="UP000524246">
    <property type="component" value="Unassembled WGS sequence"/>
</dbReference>